<protein>
    <recommendedName>
        <fullName evidence="4">DUF4367 domain-containing protein</fullName>
    </recommendedName>
</protein>
<keyword evidence="1" id="KW-0472">Membrane</keyword>
<comment type="caution">
    <text evidence="2">The sequence shown here is derived from an EMBL/GenBank/DDBJ whole genome shotgun (WGS) entry which is preliminary data.</text>
</comment>
<proteinExistence type="predicted"/>
<sequence length="266" mass="29340">MNGQQDTDQTAGLEVQIRRTLLRRAESLEVTSADEERMKRSVHQRIEEESGMRKWSARKIAVVAAAACVLGSMTAVAAGKITHVSSHSYHTNDFTYEKLGETEERLGFATKAPEAFSNGYRFSVGVPVEQSGMDEEGNPVEMGEAVSLTYKKKGQPDLFVSVEKSGPYGISGQADQVFDHNGIAIEFSEYEYRMVPPDYQVSEAEQAMVDAGELVIAYGSRKVENKVYQSLSWEEGGVHYNMDVFDSDLTADQMAGMAVEIIEGHS</sequence>
<evidence type="ECO:0008006" key="4">
    <source>
        <dbReference type="Google" id="ProtNLM"/>
    </source>
</evidence>
<dbReference type="AlphaFoldDB" id="A0A0J9C2E4"/>
<evidence type="ECO:0000313" key="2">
    <source>
        <dbReference type="EMBL" id="KMW18624.1"/>
    </source>
</evidence>
<reference evidence="2 3" key="1">
    <citation type="submission" date="2011-04" db="EMBL/GenBank/DDBJ databases">
        <title>The Genome Sequence of Clostridium citroniae WAL-19142.</title>
        <authorList>
            <consortium name="The Broad Institute Genome Sequencing Platform"/>
            <person name="Earl A."/>
            <person name="Ward D."/>
            <person name="Feldgarden M."/>
            <person name="Gevers D."/>
            <person name="Warren Y.A."/>
            <person name="Tyrrell K.L."/>
            <person name="Citron D.M."/>
            <person name="Goldstein E.J."/>
            <person name="Daigneault M."/>
            <person name="Allen-Vercoe E."/>
            <person name="Young S.K."/>
            <person name="Zeng Q."/>
            <person name="Gargeya S."/>
            <person name="Fitzgerald M."/>
            <person name="Haas B."/>
            <person name="Abouelleil A."/>
            <person name="Alvarado L."/>
            <person name="Arachchi H.M."/>
            <person name="Berlin A."/>
            <person name="Brown A."/>
            <person name="Chapman S.B."/>
            <person name="Chen Z."/>
            <person name="Dunbar C."/>
            <person name="Freedman E."/>
            <person name="Gearin G."/>
            <person name="Gellesch M."/>
            <person name="Goldberg J."/>
            <person name="Griggs A."/>
            <person name="Gujja S."/>
            <person name="Heilman E.R."/>
            <person name="Heiman D."/>
            <person name="Howarth C."/>
            <person name="Larson L."/>
            <person name="Lui A."/>
            <person name="MacDonald P.J."/>
            <person name="Mehta T."/>
            <person name="Montmayeur A."/>
            <person name="Murphy C."/>
            <person name="Neiman D."/>
            <person name="Pearson M."/>
            <person name="Priest M."/>
            <person name="Roberts A."/>
            <person name="Saif S."/>
            <person name="Shea T."/>
            <person name="Shenoy N."/>
            <person name="Sisk P."/>
            <person name="Stolte C."/>
            <person name="Sykes S."/>
            <person name="White J."/>
            <person name="Yandava C."/>
            <person name="Wortman J."/>
            <person name="Nusbaum C."/>
            <person name="Birren B."/>
        </authorList>
    </citation>
    <scope>NUCLEOTIDE SEQUENCE [LARGE SCALE GENOMIC DNA]</scope>
    <source>
        <strain evidence="2 3">WAL-19142</strain>
    </source>
</reference>
<evidence type="ECO:0000256" key="1">
    <source>
        <dbReference type="SAM" id="Phobius"/>
    </source>
</evidence>
<dbReference type="PATRIC" id="fig|742734.4.peg.2928"/>
<evidence type="ECO:0000313" key="3">
    <source>
        <dbReference type="Proteomes" id="UP000037392"/>
    </source>
</evidence>
<keyword evidence="1" id="KW-1133">Transmembrane helix</keyword>
<dbReference type="RefSeq" id="WP_048930028.1">
    <property type="nucleotide sequence ID" value="NZ_KQ235878.1"/>
</dbReference>
<accession>A0A0J9C2E4</accession>
<organism evidence="2 3">
    <name type="scientific">[Clostridium] citroniae WAL-19142</name>
    <dbReference type="NCBI Taxonomy" id="742734"/>
    <lineage>
        <taxon>Bacteria</taxon>
        <taxon>Bacillati</taxon>
        <taxon>Bacillota</taxon>
        <taxon>Clostridia</taxon>
        <taxon>Lachnospirales</taxon>
        <taxon>Lachnospiraceae</taxon>
        <taxon>Enterocloster</taxon>
    </lineage>
</organism>
<dbReference type="Proteomes" id="UP000037392">
    <property type="component" value="Unassembled WGS sequence"/>
</dbReference>
<dbReference type="OrthoDB" id="1998645at2"/>
<dbReference type="GeneID" id="93163221"/>
<gene>
    <name evidence="2" type="ORF">HMPREF9470_02728</name>
</gene>
<dbReference type="EMBL" id="ADLK01000022">
    <property type="protein sequence ID" value="KMW18624.1"/>
    <property type="molecule type" value="Genomic_DNA"/>
</dbReference>
<name>A0A0J9C2E4_9FIRM</name>
<feature type="transmembrane region" description="Helical" evidence="1">
    <location>
        <begin position="60"/>
        <end position="79"/>
    </location>
</feature>
<keyword evidence="1" id="KW-0812">Transmembrane</keyword>